<accession>A0A5C7EF42</accession>
<feature type="domain" description="2Fe-2S ferredoxin-type" evidence="2">
    <location>
        <begin position="3"/>
        <end position="93"/>
    </location>
</feature>
<dbReference type="SUPFAM" id="SSF52343">
    <property type="entry name" value="Ferredoxin reductase-like, C-terminal NADP-linked domain"/>
    <property type="match status" value="1"/>
</dbReference>
<dbReference type="Gene3D" id="3.40.50.80">
    <property type="entry name" value="Nucleotide-binding domain of ferredoxin-NADP reductase (FNR) module"/>
    <property type="match status" value="1"/>
</dbReference>
<dbReference type="Gene3D" id="2.40.30.10">
    <property type="entry name" value="Translation factors"/>
    <property type="match status" value="1"/>
</dbReference>
<proteinExistence type="predicted"/>
<dbReference type="Pfam" id="PF00175">
    <property type="entry name" value="NAD_binding_1"/>
    <property type="match status" value="1"/>
</dbReference>
<dbReference type="Proteomes" id="UP000321201">
    <property type="component" value="Unassembled WGS sequence"/>
</dbReference>
<dbReference type="InterPro" id="IPR039261">
    <property type="entry name" value="FNR_nucleotide-bd"/>
</dbReference>
<evidence type="ECO:0000256" key="1">
    <source>
        <dbReference type="ARBA" id="ARBA00034078"/>
    </source>
</evidence>
<dbReference type="CDD" id="cd00207">
    <property type="entry name" value="fer2"/>
    <property type="match status" value="1"/>
</dbReference>
<sequence>MSYQVTIKPSGHVFRCQPGETVLEAALREGFPLPYGCRNGACGACKGKVLEGAVDYGPYQAAALTEVEKQVGMALFCCARPRTDLVIESREIGAVRDIPIKTLPCRVHALERVAPDVMVMKLKLPQSERLQFLAGQYIDILLKDGKRRSFSMANPPHDDELLELHVRNHPGGAFTQHVFTTMKVKDILRFQGPLGTFFLRENSDKPIVFLASGTGFAPIKAIIEHALYTGIRRPMTLYWGNRTRSDLYLPQLPERWAREHAHFRFIPVLSEPAPGDAWSGRTGLVHRAVMEDIGDLSGYQVYACGAPAMVEAAHRDFTRECGLPEEEFFSDAFTPGEPPQPA</sequence>
<evidence type="ECO:0000313" key="5">
    <source>
        <dbReference type="Proteomes" id="UP000321201"/>
    </source>
</evidence>
<dbReference type="InterPro" id="IPR036010">
    <property type="entry name" value="2Fe-2S_ferredoxin-like_sf"/>
</dbReference>
<dbReference type="PANTHER" id="PTHR47354:SF5">
    <property type="entry name" value="PROTEIN RFBI"/>
    <property type="match status" value="1"/>
</dbReference>
<comment type="caution">
    <text evidence="4">The sequence shown here is derived from an EMBL/GenBank/DDBJ whole genome shotgun (WGS) entry which is preliminary data.</text>
</comment>
<dbReference type="InterPro" id="IPR012675">
    <property type="entry name" value="Beta-grasp_dom_sf"/>
</dbReference>
<dbReference type="InterPro" id="IPR001041">
    <property type="entry name" value="2Fe-2S_ferredoxin-type"/>
</dbReference>
<gene>
    <name evidence="4" type="ORF">FR698_13395</name>
</gene>
<dbReference type="PRINTS" id="PR00371">
    <property type="entry name" value="FPNCR"/>
</dbReference>
<dbReference type="PANTHER" id="PTHR47354">
    <property type="entry name" value="NADH OXIDOREDUCTASE HCR"/>
    <property type="match status" value="1"/>
</dbReference>
<feature type="domain" description="FAD-binding FR-type" evidence="3">
    <location>
        <begin position="100"/>
        <end position="200"/>
    </location>
</feature>
<evidence type="ECO:0000259" key="3">
    <source>
        <dbReference type="PROSITE" id="PS51384"/>
    </source>
</evidence>
<dbReference type="SUPFAM" id="SSF54292">
    <property type="entry name" value="2Fe-2S ferredoxin-like"/>
    <property type="match status" value="1"/>
</dbReference>
<keyword evidence="5" id="KW-1185">Reference proteome</keyword>
<dbReference type="PRINTS" id="PR00410">
    <property type="entry name" value="PHEHYDRXLASE"/>
</dbReference>
<dbReference type="InterPro" id="IPR050415">
    <property type="entry name" value="MRET"/>
</dbReference>
<dbReference type="InterPro" id="IPR001709">
    <property type="entry name" value="Flavoprot_Pyr_Nucl_cyt_Rdtase"/>
</dbReference>
<protein>
    <submittedName>
        <fullName evidence="4">CDP-6-deoxy-delta-3,4-glucoseen reductase</fullName>
    </submittedName>
</protein>
<evidence type="ECO:0000313" key="4">
    <source>
        <dbReference type="EMBL" id="TXF10813.1"/>
    </source>
</evidence>
<dbReference type="FunCoup" id="A0A5C7EF42">
    <property type="interactions" value="255"/>
</dbReference>
<reference evidence="4 5" key="1">
    <citation type="submission" date="2019-08" db="EMBL/GenBank/DDBJ databases">
        <title>Pelomicrobium methylotrophicum gen. nov., sp. nov. a moderately thermophilic, facultatively anaerobic, lithoautotrophic and methylotrophic bacterium isolated from a terrestrial mud volcano.</title>
        <authorList>
            <person name="Slobodkina G.B."/>
            <person name="Merkel A.Y."/>
            <person name="Slobodkin A.I."/>
        </authorList>
    </citation>
    <scope>NUCLEOTIDE SEQUENCE [LARGE SCALE GENOMIC DNA]</scope>
    <source>
        <strain evidence="4 5">SM250</strain>
    </source>
</reference>
<dbReference type="InterPro" id="IPR001433">
    <property type="entry name" value="OxRdtase_FAD/NAD-bd"/>
</dbReference>
<dbReference type="Pfam" id="PF00970">
    <property type="entry name" value="FAD_binding_6"/>
    <property type="match status" value="1"/>
</dbReference>
<dbReference type="GO" id="GO:0051537">
    <property type="term" value="F:2 iron, 2 sulfur cluster binding"/>
    <property type="evidence" value="ECO:0007669"/>
    <property type="project" value="InterPro"/>
</dbReference>
<comment type="cofactor">
    <cofactor evidence="1">
        <name>[2Fe-2S] cluster</name>
        <dbReference type="ChEBI" id="CHEBI:190135"/>
    </cofactor>
</comment>
<dbReference type="AlphaFoldDB" id="A0A5C7EF42"/>
<dbReference type="InterPro" id="IPR006058">
    <property type="entry name" value="2Fe2S_fd_BS"/>
</dbReference>
<dbReference type="InParanoid" id="A0A5C7EF42"/>
<dbReference type="Pfam" id="PF00111">
    <property type="entry name" value="Fer2"/>
    <property type="match status" value="1"/>
</dbReference>
<dbReference type="EMBL" id="VPFL01000021">
    <property type="protein sequence ID" value="TXF10813.1"/>
    <property type="molecule type" value="Genomic_DNA"/>
</dbReference>
<dbReference type="PROSITE" id="PS00197">
    <property type="entry name" value="2FE2S_FER_1"/>
    <property type="match status" value="1"/>
</dbReference>
<dbReference type="GO" id="GO:0016491">
    <property type="term" value="F:oxidoreductase activity"/>
    <property type="evidence" value="ECO:0007669"/>
    <property type="project" value="InterPro"/>
</dbReference>
<organism evidence="4 5">
    <name type="scientific">Pelomicrobium methylotrophicum</name>
    <dbReference type="NCBI Taxonomy" id="2602750"/>
    <lineage>
        <taxon>Bacteria</taxon>
        <taxon>Pseudomonadati</taxon>
        <taxon>Pseudomonadota</taxon>
        <taxon>Hydrogenophilia</taxon>
        <taxon>Hydrogenophilia incertae sedis</taxon>
        <taxon>Pelomicrobium</taxon>
    </lineage>
</organism>
<dbReference type="InterPro" id="IPR017938">
    <property type="entry name" value="Riboflavin_synthase-like_b-brl"/>
</dbReference>
<dbReference type="InterPro" id="IPR017927">
    <property type="entry name" value="FAD-bd_FR_type"/>
</dbReference>
<evidence type="ECO:0000259" key="2">
    <source>
        <dbReference type="PROSITE" id="PS51085"/>
    </source>
</evidence>
<dbReference type="CDD" id="cd06189">
    <property type="entry name" value="flavin_oxioreductase"/>
    <property type="match status" value="1"/>
</dbReference>
<dbReference type="RefSeq" id="WP_147800706.1">
    <property type="nucleotide sequence ID" value="NZ_VPFL01000021.1"/>
</dbReference>
<dbReference type="Gene3D" id="3.10.20.30">
    <property type="match status" value="1"/>
</dbReference>
<dbReference type="InterPro" id="IPR008333">
    <property type="entry name" value="Cbr1-like_FAD-bd_dom"/>
</dbReference>
<dbReference type="PROSITE" id="PS51085">
    <property type="entry name" value="2FE2S_FER_2"/>
    <property type="match status" value="1"/>
</dbReference>
<name>A0A5C7EF42_9PROT</name>
<dbReference type="SUPFAM" id="SSF63380">
    <property type="entry name" value="Riboflavin synthase domain-like"/>
    <property type="match status" value="1"/>
</dbReference>
<dbReference type="OrthoDB" id="5292978at2"/>
<dbReference type="PROSITE" id="PS51384">
    <property type="entry name" value="FAD_FR"/>
    <property type="match status" value="1"/>
</dbReference>